<dbReference type="PANTHER" id="PTHR35046:SF26">
    <property type="entry name" value="RNA-DIRECTED DNA POLYMERASE"/>
    <property type="match status" value="1"/>
</dbReference>
<keyword evidence="4" id="KW-1185">Reference proteome</keyword>
<dbReference type="GO" id="GO:0003676">
    <property type="term" value="F:nucleic acid binding"/>
    <property type="evidence" value="ECO:0007669"/>
    <property type="project" value="InterPro"/>
</dbReference>
<proteinExistence type="predicted"/>
<dbReference type="InterPro" id="IPR001878">
    <property type="entry name" value="Znf_CCHC"/>
</dbReference>
<evidence type="ECO:0000313" key="3">
    <source>
        <dbReference type="EMBL" id="KAG6779349.1"/>
    </source>
</evidence>
<reference evidence="3" key="1">
    <citation type="journal article" date="2020" name="bioRxiv">
        <title>Hybrid origin of Populus tomentosa Carr. identified through genome sequencing and phylogenomic analysis.</title>
        <authorList>
            <person name="An X."/>
            <person name="Gao K."/>
            <person name="Chen Z."/>
            <person name="Li J."/>
            <person name="Yang X."/>
            <person name="Yang X."/>
            <person name="Zhou J."/>
            <person name="Guo T."/>
            <person name="Zhao T."/>
            <person name="Huang S."/>
            <person name="Miao D."/>
            <person name="Khan W.U."/>
            <person name="Rao P."/>
            <person name="Ye M."/>
            <person name="Lei B."/>
            <person name="Liao W."/>
            <person name="Wang J."/>
            <person name="Ji L."/>
            <person name="Li Y."/>
            <person name="Guo B."/>
            <person name="Mustafa N.S."/>
            <person name="Li S."/>
            <person name="Yun Q."/>
            <person name="Keller S.R."/>
            <person name="Mao J."/>
            <person name="Zhang R."/>
            <person name="Strauss S.H."/>
        </authorList>
    </citation>
    <scope>NUCLEOTIDE SEQUENCE</scope>
    <source>
        <strain evidence="3">GM15</strain>
        <tissue evidence="3">Leaf</tissue>
    </source>
</reference>
<accession>A0A8X8D5T3</accession>
<dbReference type="AlphaFoldDB" id="A0A8X8D5T3"/>
<comment type="caution">
    <text evidence="3">The sequence shown here is derived from an EMBL/GenBank/DDBJ whole genome shotgun (WGS) entry which is preliminary data.</text>
</comment>
<evidence type="ECO:0000259" key="2">
    <source>
        <dbReference type="SMART" id="SM00343"/>
    </source>
</evidence>
<protein>
    <recommendedName>
        <fullName evidence="2">CCHC-type domain-containing protein</fullName>
    </recommendedName>
</protein>
<feature type="compositionally biased region" description="Basic and acidic residues" evidence="1">
    <location>
        <begin position="10"/>
        <end position="21"/>
    </location>
</feature>
<dbReference type="Pfam" id="PF03732">
    <property type="entry name" value="Retrotrans_gag"/>
    <property type="match status" value="1"/>
</dbReference>
<dbReference type="EMBL" id="JAAWWB010000007">
    <property type="protein sequence ID" value="KAG6779349.1"/>
    <property type="molecule type" value="Genomic_DNA"/>
</dbReference>
<feature type="region of interest" description="Disordered" evidence="1">
    <location>
        <begin position="1"/>
        <end position="33"/>
    </location>
</feature>
<evidence type="ECO:0000313" key="4">
    <source>
        <dbReference type="Proteomes" id="UP000886885"/>
    </source>
</evidence>
<feature type="domain" description="CCHC-type" evidence="2">
    <location>
        <begin position="310"/>
        <end position="326"/>
    </location>
</feature>
<dbReference type="Proteomes" id="UP000886885">
    <property type="component" value="Chromosome 4A"/>
</dbReference>
<feature type="compositionally biased region" description="Polar residues" evidence="1">
    <location>
        <begin position="292"/>
        <end position="307"/>
    </location>
</feature>
<dbReference type="InterPro" id="IPR005162">
    <property type="entry name" value="Retrotrans_gag_dom"/>
</dbReference>
<dbReference type="GO" id="GO:0008270">
    <property type="term" value="F:zinc ion binding"/>
    <property type="evidence" value="ECO:0007669"/>
    <property type="project" value="InterPro"/>
</dbReference>
<name>A0A8X8D5T3_POPTO</name>
<organism evidence="3 4">
    <name type="scientific">Populus tomentosa</name>
    <name type="common">Chinese white poplar</name>
    <dbReference type="NCBI Taxonomy" id="118781"/>
    <lineage>
        <taxon>Eukaryota</taxon>
        <taxon>Viridiplantae</taxon>
        <taxon>Streptophyta</taxon>
        <taxon>Embryophyta</taxon>
        <taxon>Tracheophyta</taxon>
        <taxon>Spermatophyta</taxon>
        <taxon>Magnoliopsida</taxon>
        <taxon>eudicotyledons</taxon>
        <taxon>Gunneridae</taxon>
        <taxon>Pentapetalae</taxon>
        <taxon>rosids</taxon>
        <taxon>fabids</taxon>
        <taxon>Malpighiales</taxon>
        <taxon>Salicaceae</taxon>
        <taxon>Saliceae</taxon>
        <taxon>Populus</taxon>
    </lineage>
</organism>
<dbReference type="OrthoDB" id="1934635at2759"/>
<gene>
    <name evidence="3" type="ORF">POTOM_015726</name>
</gene>
<feature type="region of interest" description="Disordered" evidence="1">
    <location>
        <begin position="261"/>
        <end position="307"/>
    </location>
</feature>
<feature type="compositionally biased region" description="Polar residues" evidence="1">
    <location>
        <begin position="275"/>
        <end position="284"/>
    </location>
</feature>
<dbReference type="SMART" id="SM00343">
    <property type="entry name" value="ZnF_C2HC"/>
    <property type="match status" value="1"/>
</dbReference>
<evidence type="ECO:0000256" key="1">
    <source>
        <dbReference type="SAM" id="MobiDB-lite"/>
    </source>
</evidence>
<sequence>MLEQLSNRMDVMDERRAREGARSPNRRGRGQPYEDLLEGYQRMERENIETETFRGLEPHHPRVQQHKEDFPRIRDRRIMDNQPIDELTKRLKVDVPDFYGKLDPHAFEDWLTTIEDYFDWFVVSENRKTRYVRLKLKGHARAWWGSVEEQLRRTQRPAVSDWEEMKERLKEKYLPIDYEQMMFEEMLQLRQGSLTVDQYTDRFHELTTRSRIVETDQQTLARYRNGLRGDLYKEMLVARLINVNEAYQLALRIKRQLQNMSGKKPMPMDPRTRRTTNFPMQKPQTPADKPRSSWSGEQTGRAKTTTDGPQCYKCKGFGHYAVVCPTRDKKVAFICERELTIMNEAKEEKVAELTQEGEEELLGASELIT</sequence>
<dbReference type="PANTHER" id="PTHR35046">
    <property type="entry name" value="ZINC KNUCKLE (CCHC-TYPE) FAMILY PROTEIN"/>
    <property type="match status" value="1"/>
</dbReference>